<gene>
    <name evidence="1" type="ORF">PAMC26510_27215</name>
</gene>
<dbReference type="AlphaFoldDB" id="A0A242MDH4"/>
<dbReference type="EMBL" id="NBTY01000154">
    <property type="protein sequence ID" value="OTP69262.1"/>
    <property type="molecule type" value="Genomic_DNA"/>
</dbReference>
<dbReference type="Proteomes" id="UP000194546">
    <property type="component" value="Unassembled WGS sequence"/>
</dbReference>
<evidence type="ECO:0000313" key="2">
    <source>
        <dbReference type="Proteomes" id="UP000194546"/>
    </source>
</evidence>
<protein>
    <submittedName>
        <fullName evidence="1">Uncharacterized protein</fullName>
    </submittedName>
</protein>
<name>A0A242MDH4_CABSO</name>
<evidence type="ECO:0000313" key="1">
    <source>
        <dbReference type="EMBL" id="OTP69262.1"/>
    </source>
</evidence>
<accession>A0A242MDH4</accession>
<organism evidence="1 2">
    <name type="scientific">Caballeronia sordidicola</name>
    <name type="common">Burkholderia sordidicola</name>
    <dbReference type="NCBI Taxonomy" id="196367"/>
    <lineage>
        <taxon>Bacteria</taxon>
        <taxon>Pseudomonadati</taxon>
        <taxon>Pseudomonadota</taxon>
        <taxon>Betaproteobacteria</taxon>
        <taxon>Burkholderiales</taxon>
        <taxon>Burkholderiaceae</taxon>
        <taxon>Caballeronia</taxon>
    </lineage>
</organism>
<proteinExistence type="predicted"/>
<reference evidence="1 2" key="1">
    <citation type="submission" date="2017-03" db="EMBL/GenBank/DDBJ databases">
        <title>Genome analysis of strain PAMC 26510.</title>
        <authorList>
            <person name="Oh H.-M."/>
            <person name="Yang J.-A."/>
        </authorList>
    </citation>
    <scope>NUCLEOTIDE SEQUENCE [LARGE SCALE GENOMIC DNA]</scope>
    <source>
        <strain evidence="1 2">PAMC 26510</strain>
    </source>
</reference>
<comment type="caution">
    <text evidence="1">The sequence shown here is derived from an EMBL/GenBank/DDBJ whole genome shotgun (WGS) entry which is preliminary data.</text>
</comment>
<sequence>MCLFCISDSTGKNPLKTNYTIVRVLRGVKTPDFHHAREPLVAAVFKYRDRCAR</sequence>